<dbReference type="PROSITE" id="PS50181">
    <property type="entry name" value="FBOX"/>
    <property type="match status" value="1"/>
</dbReference>
<keyword evidence="3" id="KW-1185">Reference proteome</keyword>
<dbReference type="AlphaFoldDB" id="A0A4Q2DSY2"/>
<accession>A0A4Q2DSY2</accession>
<reference evidence="2 3" key="1">
    <citation type="submission" date="2019-01" db="EMBL/GenBank/DDBJ databases">
        <title>Draft genome sequence of Psathyrella aberdarensis IHI B618.</title>
        <authorList>
            <person name="Buettner E."/>
            <person name="Kellner H."/>
        </authorList>
    </citation>
    <scope>NUCLEOTIDE SEQUENCE [LARGE SCALE GENOMIC DNA]</scope>
    <source>
        <strain evidence="2 3">IHI B618</strain>
    </source>
</reference>
<dbReference type="OrthoDB" id="2635672at2759"/>
<comment type="caution">
    <text evidence="2">The sequence shown here is derived from an EMBL/GenBank/DDBJ whole genome shotgun (WGS) entry which is preliminary data.</text>
</comment>
<sequence length="561" mass="63519">MELGFTTCKLLDLPPELLLLVLGQLDEAALCNLGCTCKDLNAIVFPYFFDKFRLTSPLHGWISCYPLPKHGLRAIRSCLSIKNINDITYNFSRDIETLMEEVQELHAIVKRLEVKDLELCLTDPDSWAKDRVATVPGTAASFFLPVLTTGEWTRLYADLLTASLTRGCKRVKLSGGHEFFNYLSKREQMVASNSVEFSRELTPRYFEESSRSESSSTAKPKRISRWIARVVSFGRKPEAPKSKLESLVLASDMLLSSTMFLDWTIQLFSWCAPTLTHLELQCHETSRETWQYFFSEIHLPSLQCFKIANGTAMIRPLGILHFLSKHPSIRTLLLLRGIQFSLPLTRMGSLPKPVLPSLEQVIAHPIYLRWLLRDKKQCPKIKEITLLPECRLRFLRSLYYDPMDRTLESILLPRSHKLGLIGFRFPPDHPGLDAWLRSHIGSSAAGGLNARSHSSRGVLPRFIHTKHLRIESIQFVDVVGSFNSQTGPSRLELIARFAGLFPNVEYLELLDIRTGADRIPPVVDAIRQHCPQVKKLKIGHASAIDIGQYRQSGSGDVVNVS</sequence>
<dbReference type="SUPFAM" id="SSF52047">
    <property type="entry name" value="RNI-like"/>
    <property type="match status" value="1"/>
</dbReference>
<name>A0A4Q2DSY2_9AGAR</name>
<evidence type="ECO:0000313" key="2">
    <source>
        <dbReference type="EMBL" id="RXW22766.1"/>
    </source>
</evidence>
<dbReference type="SUPFAM" id="SSF81383">
    <property type="entry name" value="F-box domain"/>
    <property type="match status" value="1"/>
</dbReference>
<gene>
    <name evidence="2" type="ORF">EST38_g3076</name>
</gene>
<protein>
    <recommendedName>
        <fullName evidence="1">F-box domain-containing protein</fullName>
    </recommendedName>
</protein>
<evidence type="ECO:0000313" key="3">
    <source>
        <dbReference type="Proteomes" id="UP000290288"/>
    </source>
</evidence>
<dbReference type="Proteomes" id="UP000290288">
    <property type="component" value="Unassembled WGS sequence"/>
</dbReference>
<proteinExistence type="predicted"/>
<dbReference type="InterPro" id="IPR036047">
    <property type="entry name" value="F-box-like_dom_sf"/>
</dbReference>
<dbReference type="InterPro" id="IPR001810">
    <property type="entry name" value="F-box_dom"/>
</dbReference>
<evidence type="ECO:0000259" key="1">
    <source>
        <dbReference type="PROSITE" id="PS50181"/>
    </source>
</evidence>
<dbReference type="Pfam" id="PF12937">
    <property type="entry name" value="F-box-like"/>
    <property type="match status" value="1"/>
</dbReference>
<organism evidence="2 3">
    <name type="scientific">Candolleomyces aberdarensis</name>
    <dbReference type="NCBI Taxonomy" id="2316362"/>
    <lineage>
        <taxon>Eukaryota</taxon>
        <taxon>Fungi</taxon>
        <taxon>Dikarya</taxon>
        <taxon>Basidiomycota</taxon>
        <taxon>Agaricomycotina</taxon>
        <taxon>Agaricomycetes</taxon>
        <taxon>Agaricomycetidae</taxon>
        <taxon>Agaricales</taxon>
        <taxon>Agaricineae</taxon>
        <taxon>Psathyrellaceae</taxon>
        <taxon>Candolleomyces</taxon>
    </lineage>
</organism>
<feature type="domain" description="F-box" evidence="1">
    <location>
        <begin position="7"/>
        <end position="52"/>
    </location>
</feature>
<dbReference type="EMBL" id="SDEE01000061">
    <property type="protein sequence ID" value="RXW22766.1"/>
    <property type="molecule type" value="Genomic_DNA"/>
</dbReference>